<dbReference type="EMBL" id="CP001686">
    <property type="protein sequence ID" value="ACV06187.1"/>
    <property type="molecule type" value="Genomic_DNA"/>
</dbReference>
<dbReference type="Proteomes" id="UP000006666">
    <property type="component" value="Chromosome"/>
</dbReference>
<evidence type="ECO:0000313" key="4">
    <source>
        <dbReference type="Proteomes" id="UP000006666"/>
    </source>
</evidence>
<dbReference type="HOGENOM" id="CLU_147970_0_0_11"/>
<dbReference type="Pfam" id="PF04296">
    <property type="entry name" value="YlxR"/>
    <property type="match status" value="1"/>
</dbReference>
<dbReference type="AlphaFoldDB" id="C7NH17"/>
<dbReference type="PANTHER" id="PTHR34215:SF1">
    <property type="entry name" value="YLXR DOMAIN-CONTAINING PROTEIN"/>
    <property type="match status" value="1"/>
</dbReference>
<dbReference type="STRING" id="478801.Ksed_11470"/>
<evidence type="ECO:0000313" key="3">
    <source>
        <dbReference type="EMBL" id="ACV06187.1"/>
    </source>
</evidence>
<dbReference type="SUPFAM" id="SSF64376">
    <property type="entry name" value="YlxR-like"/>
    <property type="match status" value="2"/>
</dbReference>
<organism evidence="3 4">
    <name type="scientific">Kytococcus sedentarius (strain ATCC 14392 / DSM 20547 / JCM 11482 / CCUG 33030 / NBRC 15357 / NCTC 11040 / CCM 314 / 541)</name>
    <name type="common">Micrococcus sedentarius</name>
    <dbReference type="NCBI Taxonomy" id="478801"/>
    <lineage>
        <taxon>Bacteria</taxon>
        <taxon>Bacillati</taxon>
        <taxon>Actinomycetota</taxon>
        <taxon>Actinomycetes</taxon>
        <taxon>Micrococcales</taxon>
        <taxon>Kytococcaceae</taxon>
        <taxon>Kytococcus</taxon>
    </lineage>
</organism>
<feature type="region of interest" description="Disordered" evidence="1">
    <location>
        <begin position="28"/>
        <end position="48"/>
    </location>
</feature>
<feature type="compositionally biased region" description="Basic and acidic residues" evidence="1">
    <location>
        <begin position="32"/>
        <end position="43"/>
    </location>
</feature>
<dbReference type="eggNOG" id="COG2740">
    <property type="taxonomic scope" value="Bacteria"/>
</dbReference>
<protein>
    <submittedName>
        <fullName evidence="3">Predicted nucleic-acid-binding protein implicated in transcription termination</fullName>
    </submittedName>
</protein>
<dbReference type="PANTHER" id="PTHR34215">
    <property type="entry name" value="BLL0784 PROTEIN"/>
    <property type="match status" value="1"/>
</dbReference>
<keyword evidence="4" id="KW-1185">Reference proteome</keyword>
<evidence type="ECO:0000259" key="2">
    <source>
        <dbReference type="Pfam" id="PF04296"/>
    </source>
</evidence>
<proteinExistence type="predicted"/>
<accession>C7NH17</accession>
<evidence type="ECO:0000256" key="1">
    <source>
        <dbReference type="SAM" id="MobiDB-lite"/>
    </source>
</evidence>
<dbReference type="Gene3D" id="3.30.1230.10">
    <property type="entry name" value="YlxR-like"/>
    <property type="match status" value="1"/>
</dbReference>
<gene>
    <name evidence="3" type="ordered locus">Ksed_11470</name>
</gene>
<feature type="domain" description="YlxR" evidence="2">
    <location>
        <begin position="48"/>
        <end position="89"/>
    </location>
</feature>
<dbReference type="KEGG" id="kse:Ksed_11470"/>
<name>C7NH17_KYTSD</name>
<dbReference type="InterPro" id="IPR035931">
    <property type="entry name" value="YlxR-like_sf"/>
</dbReference>
<dbReference type="InterPro" id="IPR037465">
    <property type="entry name" value="YlxR"/>
</dbReference>
<dbReference type="InterPro" id="IPR007393">
    <property type="entry name" value="YlxR_dom"/>
</dbReference>
<reference evidence="3 4" key="1">
    <citation type="journal article" date="2009" name="Stand. Genomic Sci.">
        <title>Complete genome sequence of Kytococcus sedentarius type strain (541).</title>
        <authorList>
            <person name="Sims D."/>
            <person name="Brettin T."/>
            <person name="Detter J.C."/>
            <person name="Han C."/>
            <person name="Lapidus A."/>
            <person name="Copeland A."/>
            <person name="Glavina Del Rio T."/>
            <person name="Nolan M."/>
            <person name="Chen F."/>
            <person name="Lucas S."/>
            <person name="Tice H."/>
            <person name="Cheng J.F."/>
            <person name="Bruce D."/>
            <person name="Goodwin L."/>
            <person name="Pitluck S."/>
            <person name="Ovchinnikova G."/>
            <person name="Pati A."/>
            <person name="Ivanova N."/>
            <person name="Mavrommatis K."/>
            <person name="Chen A."/>
            <person name="Palaniappan K."/>
            <person name="D'haeseleer P."/>
            <person name="Chain P."/>
            <person name="Bristow J."/>
            <person name="Eisen J.A."/>
            <person name="Markowitz V."/>
            <person name="Hugenholtz P."/>
            <person name="Schneider S."/>
            <person name="Goker M."/>
            <person name="Pukall R."/>
            <person name="Kyrpides N.C."/>
            <person name="Klenk H.P."/>
        </authorList>
    </citation>
    <scope>NUCLEOTIDE SEQUENCE [LARGE SCALE GENOMIC DNA]</scope>
    <source>
        <strain evidence="4">ATCC 14392 / DSM 20547 / JCM 11482 / CCUG 33030 / NBRC 15357 / NCTC 11040 / CCM 314 / 541</strain>
    </source>
</reference>
<sequence length="121" mass="13308">MRTCIGCRGKAPSDALVRLVALPPTSAQAEVHGVRGDHEDRTPGRSGTRVVLDPVRRLPGRGAHLHPDGACVERAVQRRAIPRALRLPGNVDLSEVIKWADRLTARTDRREELDMEAGHTR</sequence>